<keyword evidence="7" id="KW-0472">Membrane</keyword>
<evidence type="ECO:0000259" key="10">
    <source>
        <dbReference type="Pfam" id="PF14416"/>
    </source>
</evidence>
<feature type="compositionally biased region" description="Polar residues" evidence="8">
    <location>
        <begin position="231"/>
        <end position="241"/>
    </location>
</feature>
<dbReference type="Gramene" id="ONK66228">
    <property type="protein sequence ID" value="ONK66228"/>
    <property type="gene ID" value="A4U43_C06F5550"/>
</dbReference>
<evidence type="ECO:0000313" key="11">
    <source>
        <dbReference type="EMBL" id="ONK66228.1"/>
    </source>
</evidence>
<organism evidence="11 12">
    <name type="scientific">Asparagus officinalis</name>
    <name type="common">Garden asparagus</name>
    <dbReference type="NCBI Taxonomy" id="4686"/>
    <lineage>
        <taxon>Eukaryota</taxon>
        <taxon>Viridiplantae</taxon>
        <taxon>Streptophyta</taxon>
        <taxon>Embryophyta</taxon>
        <taxon>Tracheophyta</taxon>
        <taxon>Spermatophyta</taxon>
        <taxon>Magnoliopsida</taxon>
        <taxon>Liliopsida</taxon>
        <taxon>Asparagales</taxon>
        <taxon>Asparagaceae</taxon>
        <taxon>Asparagoideae</taxon>
        <taxon>Asparagus</taxon>
    </lineage>
</organism>
<comment type="subcellular location">
    <subcellularLocation>
        <location evidence="1">Golgi apparatus membrane</location>
        <topology evidence="1">Single-pass type II membrane protein</topology>
    </subcellularLocation>
</comment>
<dbReference type="Proteomes" id="UP000243459">
    <property type="component" value="Chromosome 6"/>
</dbReference>
<feature type="domain" description="Trichome birefringence-like C-terminal" evidence="9">
    <location>
        <begin position="329"/>
        <end position="614"/>
    </location>
</feature>
<evidence type="ECO:0000256" key="7">
    <source>
        <dbReference type="ARBA" id="ARBA00023136"/>
    </source>
</evidence>
<evidence type="ECO:0000256" key="3">
    <source>
        <dbReference type="ARBA" id="ARBA00022692"/>
    </source>
</evidence>
<dbReference type="InterPro" id="IPR025846">
    <property type="entry name" value="TBL_N"/>
</dbReference>
<feature type="region of interest" description="Disordered" evidence="8">
    <location>
        <begin position="113"/>
        <end position="133"/>
    </location>
</feature>
<evidence type="ECO:0000256" key="2">
    <source>
        <dbReference type="ARBA" id="ARBA00007727"/>
    </source>
</evidence>
<sequence>MDLKNSFFFEHFSFKRRVLSGFGLALLASLLIFSLFSTLSSPSTVTSSSSSSFFSWVFSSNSASNSTKILLGPVNGNSSSDISASSDLGMNSTGLVKTQNGISSKGSFSGKELDLGNAHPKNSTGESSNSSSFVRQESILGAVNGSVEQVIIENKPLNSSSSDEVERKDLGSNIVGNKNVSSDSISEKTQDGNSSRSSFSGIEMDLGNAYFKNSSGKTNNSSSLLPQVTIENVPSKNSSQAGVEKKVLGSNTEGNNKNVSNDSGSVKAKGELLSDKCNIFNGRWVRDETEAFYPGGSCPYIDIDFDCHKNGRPDDEFLRWRWQPNDCDIPRLNATDFLVRLRGKRLIFVGDSLNRNMWESLVCILRHSVKDKRRVYEASGKHNFKTRGYYSFKFKDYDCSVDYVRSTFLVRELYFKNKNGSEDERLRLDLLDETTSAYREADVIVFNTGHWWTHEKTSSGIDYYQEGNHVYPVLKVMKAYTKALTTWANWVDKNIDSSKTQVVFRGYSLTHFRGGQWNSGGQCHKETEPIFNETFLSKYPAKMRAAESVFEQMKTPVIYLNISRLTDYRKDGHPSIYRKTYKTTEEHKAAEMTQDCSHWCLPGIPDTWNELLYASLLLNGKGSWRL</sequence>
<reference evidence="12" key="1">
    <citation type="journal article" date="2017" name="Nat. Commun.">
        <title>The asparagus genome sheds light on the origin and evolution of a young Y chromosome.</title>
        <authorList>
            <person name="Harkess A."/>
            <person name="Zhou J."/>
            <person name="Xu C."/>
            <person name="Bowers J.E."/>
            <person name="Van der Hulst R."/>
            <person name="Ayyampalayam S."/>
            <person name="Mercati F."/>
            <person name="Riccardi P."/>
            <person name="McKain M.R."/>
            <person name="Kakrana A."/>
            <person name="Tang H."/>
            <person name="Ray J."/>
            <person name="Groenendijk J."/>
            <person name="Arikit S."/>
            <person name="Mathioni S.M."/>
            <person name="Nakano M."/>
            <person name="Shan H."/>
            <person name="Telgmann-Rauber A."/>
            <person name="Kanno A."/>
            <person name="Yue Z."/>
            <person name="Chen H."/>
            <person name="Li W."/>
            <person name="Chen Y."/>
            <person name="Xu X."/>
            <person name="Zhang Y."/>
            <person name="Luo S."/>
            <person name="Chen H."/>
            <person name="Gao J."/>
            <person name="Mao Z."/>
            <person name="Pires J.C."/>
            <person name="Luo M."/>
            <person name="Kudrna D."/>
            <person name="Wing R.A."/>
            <person name="Meyers B.C."/>
            <person name="Yi K."/>
            <person name="Kong H."/>
            <person name="Lavrijsen P."/>
            <person name="Sunseri F."/>
            <person name="Falavigna A."/>
            <person name="Ye Y."/>
            <person name="Leebens-Mack J.H."/>
            <person name="Chen G."/>
        </authorList>
    </citation>
    <scope>NUCLEOTIDE SEQUENCE [LARGE SCALE GENOMIC DNA]</scope>
    <source>
        <strain evidence="12">cv. DH0086</strain>
    </source>
</reference>
<feature type="compositionally biased region" description="Polar residues" evidence="8">
    <location>
        <begin position="249"/>
        <end position="264"/>
    </location>
</feature>
<evidence type="ECO:0000256" key="1">
    <source>
        <dbReference type="ARBA" id="ARBA00004323"/>
    </source>
</evidence>
<comment type="similarity">
    <text evidence="2">Belongs to the PC-esterase family. TBL subfamily.</text>
</comment>
<keyword evidence="4" id="KW-0735">Signal-anchor</keyword>
<evidence type="ECO:0000256" key="8">
    <source>
        <dbReference type="SAM" id="MobiDB-lite"/>
    </source>
</evidence>
<evidence type="ECO:0000256" key="5">
    <source>
        <dbReference type="ARBA" id="ARBA00022989"/>
    </source>
</evidence>
<feature type="domain" description="Trichome birefringence-like N-terminal" evidence="10">
    <location>
        <begin position="276"/>
        <end position="328"/>
    </location>
</feature>
<dbReference type="InterPro" id="IPR026057">
    <property type="entry name" value="TBL_C"/>
</dbReference>
<dbReference type="OrthoDB" id="630188at2759"/>
<feature type="region of interest" description="Disordered" evidence="8">
    <location>
        <begin position="154"/>
        <end position="199"/>
    </location>
</feature>
<keyword evidence="3" id="KW-0812">Transmembrane</keyword>
<name>A0A5P1EJR6_ASPOF</name>
<evidence type="ECO:0000313" key="12">
    <source>
        <dbReference type="Proteomes" id="UP000243459"/>
    </source>
</evidence>
<dbReference type="PANTHER" id="PTHR32285">
    <property type="entry name" value="PROTEIN TRICHOME BIREFRINGENCE-LIKE 9-RELATED"/>
    <property type="match status" value="1"/>
</dbReference>
<dbReference type="GO" id="GO:1990538">
    <property type="term" value="F:xylan O-acetyltransferase activity"/>
    <property type="evidence" value="ECO:0007669"/>
    <property type="project" value="UniProtKB-ARBA"/>
</dbReference>
<protein>
    <submittedName>
        <fullName evidence="11">Uncharacterized protein</fullName>
    </submittedName>
</protein>
<feature type="region of interest" description="Disordered" evidence="8">
    <location>
        <begin position="231"/>
        <end position="266"/>
    </location>
</feature>
<evidence type="ECO:0000259" key="9">
    <source>
        <dbReference type="Pfam" id="PF13839"/>
    </source>
</evidence>
<dbReference type="GO" id="GO:0000139">
    <property type="term" value="C:Golgi membrane"/>
    <property type="evidence" value="ECO:0007669"/>
    <property type="project" value="UniProtKB-SubCell"/>
</dbReference>
<accession>A0A5P1EJR6</accession>
<dbReference type="EMBL" id="CM007386">
    <property type="protein sequence ID" value="ONK66228.1"/>
    <property type="molecule type" value="Genomic_DNA"/>
</dbReference>
<dbReference type="Pfam" id="PF14416">
    <property type="entry name" value="PMR5N"/>
    <property type="match status" value="1"/>
</dbReference>
<feature type="compositionally biased region" description="Polar residues" evidence="8">
    <location>
        <begin position="174"/>
        <end position="184"/>
    </location>
</feature>
<dbReference type="PANTHER" id="PTHR32285:SF208">
    <property type="entry name" value="PROTEIN TRICHOME BIREFRINGENCE-LIKE 2"/>
    <property type="match status" value="1"/>
</dbReference>
<keyword evidence="12" id="KW-1185">Reference proteome</keyword>
<dbReference type="InterPro" id="IPR029962">
    <property type="entry name" value="TBL"/>
</dbReference>
<keyword evidence="6" id="KW-0333">Golgi apparatus</keyword>
<keyword evidence="5" id="KW-1133">Transmembrane helix</keyword>
<proteinExistence type="inferred from homology"/>
<gene>
    <name evidence="11" type="ORF">A4U43_C06F5550</name>
</gene>
<dbReference type="Pfam" id="PF13839">
    <property type="entry name" value="PC-Esterase"/>
    <property type="match status" value="1"/>
</dbReference>
<evidence type="ECO:0000256" key="6">
    <source>
        <dbReference type="ARBA" id="ARBA00023034"/>
    </source>
</evidence>
<dbReference type="AlphaFoldDB" id="A0A5P1EJR6"/>
<evidence type="ECO:0000256" key="4">
    <source>
        <dbReference type="ARBA" id="ARBA00022968"/>
    </source>
</evidence>